<organism evidence="2 3">
    <name type="scientific">Pleurotus eryngii</name>
    <name type="common">Boletus of the steppes</name>
    <dbReference type="NCBI Taxonomy" id="5323"/>
    <lineage>
        <taxon>Eukaryota</taxon>
        <taxon>Fungi</taxon>
        <taxon>Dikarya</taxon>
        <taxon>Basidiomycota</taxon>
        <taxon>Agaricomycotina</taxon>
        <taxon>Agaricomycetes</taxon>
        <taxon>Agaricomycetidae</taxon>
        <taxon>Agaricales</taxon>
        <taxon>Pleurotineae</taxon>
        <taxon>Pleurotaceae</taxon>
        <taxon>Pleurotus</taxon>
    </lineage>
</organism>
<evidence type="ECO:0000313" key="2">
    <source>
        <dbReference type="EMBL" id="KAF9490969.1"/>
    </source>
</evidence>
<dbReference type="AlphaFoldDB" id="A0A9P5ZNC4"/>
<evidence type="ECO:0000313" key="3">
    <source>
        <dbReference type="Proteomes" id="UP000807025"/>
    </source>
</evidence>
<reference evidence="2" key="1">
    <citation type="submission" date="2020-11" db="EMBL/GenBank/DDBJ databases">
        <authorList>
            <consortium name="DOE Joint Genome Institute"/>
            <person name="Ahrendt S."/>
            <person name="Riley R."/>
            <person name="Andreopoulos W."/>
            <person name="Labutti K."/>
            <person name="Pangilinan J."/>
            <person name="Ruiz-Duenas F.J."/>
            <person name="Barrasa J.M."/>
            <person name="Sanchez-Garcia M."/>
            <person name="Camarero S."/>
            <person name="Miyauchi S."/>
            <person name="Serrano A."/>
            <person name="Linde D."/>
            <person name="Babiker R."/>
            <person name="Drula E."/>
            <person name="Ayuso-Fernandez I."/>
            <person name="Pacheco R."/>
            <person name="Padilla G."/>
            <person name="Ferreira P."/>
            <person name="Barriuso J."/>
            <person name="Kellner H."/>
            <person name="Castanera R."/>
            <person name="Alfaro M."/>
            <person name="Ramirez L."/>
            <person name="Pisabarro A.G."/>
            <person name="Kuo A."/>
            <person name="Tritt A."/>
            <person name="Lipzen A."/>
            <person name="He G."/>
            <person name="Yan M."/>
            <person name="Ng V."/>
            <person name="Cullen D."/>
            <person name="Martin F."/>
            <person name="Rosso M.-N."/>
            <person name="Henrissat B."/>
            <person name="Hibbett D."/>
            <person name="Martinez A.T."/>
            <person name="Grigoriev I.V."/>
        </authorList>
    </citation>
    <scope>NUCLEOTIDE SEQUENCE</scope>
    <source>
        <strain evidence="2">ATCC 90797</strain>
    </source>
</reference>
<protein>
    <submittedName>
        <fullName evidence="2">Uncharacterized protein</fullName>
    </submittedName>
</protein>
<keyword evidence="3" id="KW-1185">Reference proteome</keyword>
<proteinExistence type="predicted"/>
<gene>
    <name evidence="2" type="ORF">BDN71DRAFT_114330</name>
</gene>
<evidence type="ECO:0000256" key="1">
    <source>
        <dbReference type="SAM" id="MobiDB-lite"/>
    </source>
</evidence>
<dbReference type="EMBL" id="MU154629">
    <property type="protein sequence ID" value="KAF9490969.1"/>
    <property type="molecule type" value="Genomic_DNA"/>
</dbReference>
<feature type="region of interest" description="Disordered" evidence="1">
    <location>
        <begin position="88"/>
        <end position="118"/>
    </location>
</feature>
<accession>A0A9P5ZNC4</accession>
<dbReference type="Proteomes" id="UP000807025">
    <property type="component" value="Unassembled WGS sequence"/>
</dbReference>
<comment type="caution">
    <text evidence="2">The sequence shown here is derived from an EMBL/GenBank/DDBJ whole genome shotgun (WGS) entry which is preliminary data.</text>
</comment>
<name>A0A9P5ZNC4_PLEER</name>
<sequence>MILTGYFDTLSSTRTAIACHREPSGHSNIQHTEGFAISFPATWLMYDEATNTARSCSPHCNIVTTLTSMSRSRQLALRCPSNRLVQKKRRRVPRGTINGSQKPYSLQGYDQPIRLSPC</sequence>